<proteinExistence type="predicted"/>
<dbReference type="EMBL" id="KQ964264">
    <property type="protein sequence ID" value="KXJ87044.1"/>
    <property type="molecule type" value="Genomic_DNA"/>
</dbReference>
<organism evidence="2 3">
    <name type="scientific">Microdochium bolleyi</name>
    <dbReference type="NCBI Taxonomy" id="196109"/>
    <lineage>
        <taxon>Eukaryota</taxon>
        <taxon>Fungi</taxon>
        <taxon>Dikarya</taxon>
        <taxon>Ascomycota</taxon>
        <taxon>Pezizomycotina</taxon>
        <taxon>Sordariomycetes</taxon>
        <taxon>Xylariomycetidae</taxon>
        <taxon>Xylariales</taxon>
        <taxon>Microdochiaceae</taxon>
        <taxon>Microdochium</taxon>
    </lineage>
</organism>
<evidence type="ECO:0000313" key="3">
    <source>
        <dbReference type="Proteomes" id="UP000070501"/>
    </source>
</evidence>
<gene>
    <name evidence="2" type="ORF">Micbo1qcDRAFT_179295</name>
</gene>
<sequence length="118" mass="12992">MRQLVAMRLAIERVAEILISLNIIDGCAAAVRQEEKNLLEVFTGLLITMHELDNDVDTATSNELVAALNISGGITGTTIQALAGKPNRRRRASELLRAMEREPDCNNDDEDEPDDDDT</sequence>
<reference evidence="3" key="1">
    <citation type="submission" date="2016-02" db="EMBL/GenBank/DDBJ databases">
        <title>Draft genome sequence of Microdochium bolleyi, a fungal endophyte of beachgrass.</title>
        <authorList>
            <consortium name="DOE Joint Genome Institute"/>
            <person name="David A.S."/>
            <person name="May G."/>
            <person name="Haridas S."/>
            <person name="Lim J."/>
            <person name="Wang M."/>
            <person name="Labutti K."/>
            <person name="Lipzen A."/>
            <person name="Barry K."/>
            <person name="Grigoriev I.V."/>
        </authorList>
    </citation>
    <scope>NUCLEOTIDE SEQUENCE [LARGE SCALE GENOMIC DNA]</scope>
    <source>
        <strain evidence="3">J235TASD1</strain>
    </source>
</reference>
<dbReference type="Proteomes" id="UP000070501">
    <property type="component" value="Unassembled WGS sequence"/>
</dbReference>
<name>A0A136IQ57_9PEZI</name>
<feature type="compositionally biased region" description="Acidic residues" evidence="1">
    <location>
        <begin position="105"/>
        <end position="118"/>
    </location>
</feature>
<dbReference type="InParanoid" id="A0A136IQ57"/>
<accession>A0A136IQ57</accession>
<dbReference type="AlphaFoldDB" id="A0A136IQ57"/>
<protein>
    <submittedName>
        <fullName evidence="2">Uncharacterized protein</fullName>
    </submittedName>
</protein>
<feature type="region of interest" description="Disordered" evidence="1">
    <location>
        <begin position="97"/>
        <end position="118"/>
    </location>
</feature>
<evidence type="ECO:0000313" key="2">
    <source>
        <dbReference type="EMBL" id="KXJ87044.1"/>
    </source>
</evidence>
<keyword evidence="3" id="KW-1185">Reference proteome</keyword>
<evidence type="ECO:0000256" key="1">
    <source>
        <dbReference type="SAM" id="MobiDB-lite"/>
    </source>
</evidence>